<dbReference type="PROSITE" id="PS50975">
    <property type="entry name" value="ATP_GRASP"/>
    <property type="match status" value="1"/>
</dbReference>
<proteinExistence type="predicted"/>
<dbReference type="Pfam" id="PF00364">
    <property type="entry name" value="Biotin_lipoyl"/>
    <property type="match status" value="1"/>
</dbReference>
<dbReference type="Gene3D" id="3.30.470.20">
    <property type="entry name" value="ATP-grasp fold, B domain"/>
    <property type="match status" value="1"/>
</dbReference>
<keyword evidence="4" id="KW-0378">Hydrolase</keyword>
<dbReference type="NCBIfam" id="TIGR00724">
    <property type="entry name" value="urea_amlyse_rel"/>
    <property type="match status" value="1"/>
</dbReference>
<dbReference type="InterPro" id="IPR011764">
    <property type="entry name" value="Biotin_carboxylation_dom"/>
</dbReference>
<dbReference type="SUPFAM" id="SSF50891">
    <property type="entry name" value="Cyclophilin-like"/>
    <property type="match status" value="2"/>
</dbReference>
<dbReference type="SMART" id="SM00797">
    <property type="entry name" value="AHS2"/>
    <property type="match status" value="1"/>
</dbReference>
<comment type="cofactor">
    <cofactor evidence="1">
        <name>biotin</name>
        <dbReference type="ChEBI" id="CHEBI:57586"/>
    </cofactor>
</comment>
<dbReference type="SUPFAM" id="SSF160467">
    <property type="entry name" value="PH0987 N-terminal domain-like"/>
    <property type="match status" value="1"/>
</dbReference>
<name>A0ABR3WYK6_9PEZI</name>
<keyword evidence="5 7" id="KW-0067">ATP-binding</keyword>
<dbReference type="SMART" id="SM00796">
    <property type="entry name" value="AHS1"/>
    <property type="match status" value="1"/>
</dbReference>
<evidence type="ECO:0000313" key="11">
    <source>
        <dbReference type="Proteomes" id="UP001586593"/>
    </source>
</evidence>
<dbReference type="Gene3D" id="3.30.1360.40">
    <property type="match status" value="1"/>
</dbReference>
<dbReference type="SUPFAM" id="SSF51246">
    <property type="entry name" value="Rudiment single hybrid motif"/>
    <property type="match status" value="1"/>
</dbReference>
<dbReference type="Proteomes" id="UP001586593">
    <property type="component" value="Unassembled WGS sequence"/>
</dbReference>
<keyword evidence="6" id="KW-0092">Biotin</keyword>
<dbReference type="InterPro" id="IPR016185">
    <property type="entry name" value="PreATP-grasp_dom_sf"/>
</dbReference>
<dbReference type="InterPro" id="IPR011053">
    <property type="entry name" value="Single_hybrid_motif"/>
</dbReference>
<evidence type="ECO:0000256" key="1">
    <source>
        <dbReference type="ARBA" id="ARBA00001953"/>
    </source>
</evidence>
<dbReference type="Pfam" id="PF02786">
    <property type="entry name" value="CPSase_L_D2"/>
    <property type="match status" value="1"/>
</dbReference>
<accession>A0ABR3WYK6</accession>
<dbReference type="InterPro" id="IPR000089">
    <property type="entry name" value="Biotin_lipoyl"/>
</dbReference>
<dbReference type="SMART" id="SM00878">
    <property type="entry name" value="Biotin_carb_C"/>
    <property type="match status" value="1"/>
</dbReference>
<dbReference type="Pfam" id="PF02682">
    <property type="entry name" value="CT_C_D"/>
    <property type="match status" value="1"/>
</dbReference>
<dbReference type="InterPro" id="IPR029000">
    <property type="entry name" value="Cyclophilin-like_dom_sf"/>
</dbReference>
<dbReference type="PROSITE" id="PS00866">
    <property type="entry name" value="CPSASE_1"/>
    <property type="match status" value="1"/>
</dbReference>
<evidence type="ECO:0008006" key="12">
    <source>
        <dbReference type="Google" id="ProtNLM"/>
    </source>
</evidence>
<dbReference type="SUPFAM" id="SSF56059">
    <property type="entry name" value="Glutathione synthetase ATP-binding domain-like"/>
    <property type="match status" value="1"/>
</dbReference>
<evidence type="ECO:0000256" key="5">
    <source>
        <dbReference type="ARBA" id="ARBA00022840"/>
    </source>
</evidence>
<sequence length="1205" mass="132106">MSLSPRLLIVNRGEIAYRILKTAKRLGYHVASIYTPVDISSPHVVEADSAYPVTSYLNIREIINIIKTHDIRYVIPGYGFLSENEIFARDVEDTGAVFVGPTAEHIAAFGIKHSARDLAHRVGVPICPGSGIVDTADEAVLAAEKIGYPVMLKATAGGGGMGLQICENEAQVRSSFASVVSRGTTLFSNPGVFLERYYPISRHIEVQIFGDGEGQCLIFGERECSIQRRHQKVIEESPSPFVSSRPELRKKLFETSERLGRSIKYRSAGTIEYLMDDSTGDFFFLEMNTRLQVEHGITELRFAIDLVELMLRLAEGKLDLAPFTSIEPKGCAIEARIYAENPLRNNLPSPGVLQDVYFPAGPDVRVDTWVKTGTHVSLNYDPLVAKIMGYGRTRSDAVATITRALDETKLRGIGTNLGLIRQIISSERFGAGKTTTDFLKDFHYSASVMEILSPGAYTTVQDLPGRVGVGFGVPEAGPMDGLHAQLANLIVGNKPTLEHLEMTFSGPDIKFHCRAIFAVAGASVEKMTLDGVSIPMFTAIEAPSGSILSVGPVSGGCRAYLALKGGFPEIPTYLNSKATSPIAQIGGLQGRQLVAGDQIDLADPGAFRPFGLPANLIPDWDASVVYCLSGPHDSSDIITPDGLRTMYESPWTVSHQASRVGIRLHGPQPEWARRSGGEGGSHPSNYLDYPYPVGALNWTGDTAVLFPADAPSLGGFISSHVVPRGELYKIGQLRPGDQFHFVPITLASALDLRRRQDNFLDQLAKLEKGEIKSAEVTPLNLSVAGSDNTTSTAVLSRYGDVTIRQAGDSYIIVEFQQKLDLEVRCEVQAFMERFLHAKISGISLVTPMGCSFQISQHNLCERVSDLLREEFSSPQSGHTKLSSRIVKMPMVFDDEVNRASIKRYMETQRKTASYLPDPVEFIARSNGLASKEDVRQKVLSTRILVVGVGFFNGTPIGMPLDPRCRLIVPKFNPPRSVSPAGGLGFGGGFFSCDPIEAPGGYVNFGLSVPSWDKYCLNKGFNSRPWLLQSFDQIQLYEVTQQEFEKIETRFKAGCFEFEIEETLFDIDEYKRFCESVAQETAEFRALQKEATDKEIEREKIMLAEWVEEQKVKRDDIPSLHDIDDSLKIKADTHASVYKVEAQKGAKIKAGDVLLVLEAMKMEINLLASAEHEGMLVNSIAVGPSDIVKPGDTLILLSQGEPVAAA</sequence>
<dbReference type="CDD" id="cd06850">
    <property type="entry name" value="biotinyl_domain"/>
    <property type="match status" value="1"/>
</dbReference>
<keyword evidence="2" id="KW-0436">Ligase</keyword>
<dbReference type="SUPFAM" id="SSF52440">
    <property type="entry name" value="PreATP-grasp domain"/>
    <property type="match status" value="1"/>
</dbReference>
<dbReference type="InterPro" id="IPR005479">
    <property type="entry name" value="CPAse_ATP-bd"/>
</dbReference>
<dbReference type="InterPro" id="IPR011054">
    <property type="entry name" value="Rudment_hybrid_motif"/>
</dbReference>
<organism evidence="10 11">
    <name type="scientific">Phialemonium thermophilum</name>
    <dbReference type="NCBI Taxonomy" id="223376"/>
    <lineage>
        <taxon>Eukaryota</taxon>
        <taxon>Fungi</taxon>
        <taxon>Dikarya</taxon>
        <taxon>Ascomycota</taxon>
        <taxon>Pezizomycotina</taxon>
        <taxon>Sordariomycetes</taxon>
        <taxon>Sordariomycetidae</taxon>
        <taxon>Cephalothecales</taxon>
        <taxon>Cephalothecaceae</taxon>
        <taxon>Phialemonium</taxon>
    </lineage>
</organism>
<dbReference type="InterPro" id="IPR005482">
    <property type="entry name" value="Biotin_COase_C"/>
</dbReference>
<evidence type="ECO:0000256" key="4">
    <source>
        <dbReference type="ARBA" id="ARBA00022801"/>
    </source>
</evidence>
<reference evidence="10 11" key="1">
    <citation type="journal article" date="2024" name="Commun. Biol.">
        <title>Comparative genomic analysis of thermophilic fungi reveals convergent evolutionary adaptations and gene losses.</title>
        <authorList>
            <person name="Steindorff A.S."/>
            <person name="Aguilar-Pontes M.V."/>
            <person name="Robinson A.J."/>
            <person name="Andreopoulos B."/>
            <person name="LaButti K."/>
            <person name="Kuo A."/>
            <person name="Mondo S."/>
            <person name="Riley R."/>
            <person name="Otillar R."/>
            <person name="Haridas S."/>
            <person name="Lipzen A."/>
            <person name="Grimwood J."/>
            <person name="Schmutz J."/>
            <person name="Clum A."/>
            <person name="Reid I.D."/>
            <person name="Moisan M.C."/>
            <person name="Butler G."/>
            <person name="Nguyen T.T.M."/>
            <person name="Dewar K."/>
            <person name="Conant G."/>
            <person name="Drula E."/>
            <person name="Henrissat B."/>
            <person name="Hansel C."/>
            <person name="Singer S."/>
            <person name="Hutchinson M.I."/>
            <person name="de Vries R.P."/>
            <person name="Natvig D.O."/>
            <person name="Powell A.J."/>
            <person name="Tsang A."/>
            <person name="Grigoriev I.V."/>
        </authorList>
    </citation>
    <scope>NUCLEOTIDE SEQUENCE [LARGE SCALE GENOMIC DNA]</scope>
    <source>
        <strain evidence="10 11">ATCC 24622</strain>
    </source>
</reference>
<comment type="caution">
    <text evidence="10">The sequence shown here is derived from an EMBL/GenBank/DDBJ whole genome shotgun (WGS) entry which is preliminary data.</text>
</comment>
<feature type="domain" description="Biotin carboxylation" evidence="9">
    <location>
        <begin position="3"/>
        <end position="444"/>
    </location>
</feature>
<feature type="domain" description="ATP-grasp" evidence="8">
    <location>
        <begin position="116"/>
        <end position="315"/>
    </location>
</feature>
<dbReference type="PROSITE" id="PS00188">
    <property type="entry name" value="BIOTIN"/>
    <property type="match status" value="1"/>
</dbReference>
<dbReference type="InterPro" id="IPR003778">
    <property type="entry name" value="CT_A_B"/>
</dbReference>
<keyword evidence="3 7" id="KW-0547">Nucleotide-binding</keyword>
<dbReference type="EMBL" id="JAZHXJ010000218">
    <property type="protein sequence ID" value="KAL1868414.1"/>
    <property type="molecule type" value="Genomic_DNA"/>
</dbReference>
<dbReference type="Pfam" id="PF00289">
    <property type="entry name" value="Biotin_carb_N"/>
    <property type="match status" value="1"/>
</dbReference>
<evidence type="ECO:0000256" key="6">
    <source>
        <dbReference type="ARBA" id="ARBA00023267"/>
    </source>
</evidence>
<dbReference type="InterPro" id="IPR001882">
    <property type="entry name" value="Biotin_BS"/>
</dbReference>
<protein>
    <recommendedName>
        <fullName evidence="12">Urea carboxylase</fullName>
    </recommendedName>
</protein>
<evidence type="ECO:0000313" key="10">
    <source>
        <dbReference type="EMBL" id="KAL1868414.1"/>
    </source>
</evidence>
<evidence type="ECO:0000259" key="9">
    <source>
        <dbReference type="PROSITE" id="PS50979"/>
    </source>
</evidence>
<dbReference type="PROSITE" id="PS00867">
    <property type="entry name" value="CPSASE_2"/>
    <property type="match status" value="1"/>
</dbReference>
<dbReference type="PANTHER" id="PTHR18866">
    <property type="entry name" value="CARBOXYLASE:PYRUVATE/ACETYL-COA/PROPIONYL-COA CARBOXYLASE"/>
    <property type="match status" value="1"/>
</dbReference>
<dbReference type="InterPro" id="IPR050856">
    <property type="entry name" value="Biotin_carboxylase_complex"/>
</dbReference>
<dbReference type="Gene3D" id="2.40.50.100">
    <property type="match status" value="1"/>
</dbReference>
<dbReference type="PROSITE" id="PS50979">
    <property type="entry name" value="BC"/>
    <property type="match status" value="1"/>
</dbReference>
<dbReference type="InterPro" id="IPR005481">
    <property type="entry name" value="BC-like_N"/>
</dbReference>
<gene>
    <name evidence="10" type="ORF">VTK73DRAFT_3708</name>
</gene>
<dbReference type="PANTHER" id="PTHR18866:SF128">
    <property type="entry name" value="UREA AMIDOLYASE"/>
    <property type="match status" value="1"/>
</dbReference>
<evidence type="ECO:0000256" key="3">
    <source>
        <dbReference type="ARBA" id="ARBA00022741"/>
    </source>
</evidence>
<keyword evidence="11" id="KW-1185">Reference proteome</keyword>
<dbReference type="Pfam" id="PF02626">
    <property type="entry name" value="CT_A_B"/>
    <property type="match status" value="1"/>
</dbReference>
<evidence type="ECO:0000259" key="8">
    <source>
        <dbReference type="PROSITE" id="PS50975"/>
    </source>
</evidence>
<dbReference type="InterPro" id="IPR003833">
    <property type="entry name" value="CT_C_D"/>
</dbReference>
<evidence type="ECO:0000256" key="7">
    <source>
        <dbReference type="PROSITE-ProRule" id="PRU00409"/>
    </source>
</evidence>
<dbReference type="Gene3D" id="2.40.100.10">
    <property type="entry name" value="Cyclophilin-like"/>
    <property type="match status" value="2"/>
</dbReference>
<dbReference type="Pfam" id="PF02785">
    <property type="entry name" value="Biotin_carb_C"/>
    <property type="match status" value="1"/>
</dbReference>
<evidence type="ECO:0000256" key="2">
    <source>
        <dbReference type="ARBA" id="ARBA00022598"/>
    </source>
</evidence>
<dbReference type="SUPFAM" id="SSF51230">
    <property type="entry name" value="Single hybrid motif"/>
    <property type="match status" value="1"/>
</dbReference>
<dbReference type="InterPro" id="IPR011761">
    <property type="entry name" value="ATP-grasp"/>
</dbReference>